<feature type="signal peptide" evidence="1">
    <location>
        <begin position="1"/>
        <end position="19"/>
    </location>
</feature>
<dbReference type="Proteomes" id="UP001465426">
    <property type="component" value="Unassembled WGS sequence"/>
</dbReference>
<dbReference type="EMBL" id="JBBMFN010000073">
    <property type="protein sequence ID" value="MEQ2468015.1"/>
    <property type="molecule type" value="Genomic_DNA"/>
</dbReference>
<evidence type="ECO:0000256" key="1">
    <source>
        <dbReference type="SAM" id="SignalP"/>
    </source>
</evidence>
<organism evidence="2 3">
    <name type="scientific">Niallia hominis</name>
    <dbReference type="NCBI Taxonomy" id="3133173"/>
    <lineage>
        <taxon>Bacteria</taxon>
        <taxon>Bacillati</taxon>
        <taxon>Bacillota</taxon>
        <taxon>Bacilli</taxon>
        <taxon>Bacillales</taxon>
        <taxon>Bacillaceae</taxon>
        <taxon>Niallia</taxon>
    </lineage>
</organism>
<keyword evidence="3" id="KW-1185">Reference proteome</keyword>
<gene>
    <name evidence="2" type="ORF">WMO63_20350</name>
</gene>
<protein>
    <recommendedName>
        <fullName evidence="4">DUF3888 domain-containing protein</fullName>
    </recommendedName>
</protein>
<evidence type="ECO:0000313" key="3">
    <source>
        <dbReference type="Proteomes" id="UP001465426"/>
    </source>
</evidence>
<evidence type="ECO:0008006" key="4">
    <source>
        <dbReference type="Google" id="ProtNLM"/>
    </source>
</evidence>
<comment type="caution">
    <text evidence="2">The sequence shown here is derived from an EMBL/GenBank/DDBJ whole genome shotgun (WGS) entry which is preliminary data.</text>
</comment>
<name>A0ABV1F3Q6_9BACI</name>
<keyword evidence="1" id="KW-0732">Signal</keyword>
<proteinExistence type="predicted"/>
<sequence length="128" mass="14799">MRTLFLLLLLFTSFHTVTAATTITESLPPNAKPTLTESAFLRFLGPTILEIMEKHGDNQLYMDEKIESITFNEQEDSYDVTLHVIGFEGAHNQPYNFIRMVIRIPGRENNTGYYDVIFYKNHLPDKVK</sequence>
<reference evidence="2 3" key="1">
    <citation type="submission" date="2024-03" db="EMBL/GenBank/DDBJ databases">
        <title>Human intestinal bacterial collection.</title>
        <authorList>
            <person name="Pauvert C."/>
            <person name="Hitch T.C.A."/>
            <person name="Clavel T."/>
        </authorList>
    </citation>
    <scope>NUCLEOTIDE SEQUENCE [LARGE SCALE GENOMIC DNA]</scope>
    <source>
        <strain evidence="2 3">CLA-SR-H024</strain>
    </source>
</reference>
<accession>A0ABV1F3Q6</accession>
<feature type="chain" id="PRO_5047418278" description="DUF3888 domain-containing protein" evidence="1">
    <location>
        <begin position="20"/>
        <end position="128"/>
    </location>
</feature>
<evidence type="ECO:0000313" key="2">
    <source>
        <dbReference type="EMBL" id="MEQ2468015.1"/>
    </source>
</evidence>
<dbReference type="RefSeq" id="WP_349205296.1">
    <property type="nucleotide sequence ID" value="NZ_JBBMFN010000073.1"/>
</dbReference>